<dbReference type="EMBL" id="JBGEHV010000039">
    <property type="protein sequence ID" value="MEY8041632.1"/>
    <property type="molecule type" value="Genomic_DNA"/>
</dbReference>
<evidence type="ECO:0000313" key="2">
    <source>
        <dbReference type="Proteomes" id="UP001564626"/>
    </source>
</evidence>
<organism evidence="1 2">
    <name type="scientific">Saccharopolyspora cebuensis</name>
    <dbReference type="NCBI Taxonomy" id="418759"/>
    <lineage>
        <taxon>Bacteria</taxon>
        <taxon>Bacillati</taxon>
        <taxon>Actinomycetota</taxon>
        <taxon>Actinomycetes</taxon>
        <taxon>Pseudonocardiales</taxon>
        <taxon>Pseudonocardiaceae</taxon>
        <taxon>Saccharopolyspora</taxon>
    </lineage>
</organism>
<dbReference type="RefSeq" id="WP_345358798.1">
    <property type="nucleotide sequence ID" value="NZ_BAABII010000004.1"/>
</dbReference>
<keyword evidence="2" id="KW-1185">Reference proteome</keyword>
<name>A0ABV4CNV3_9PSEU</name>
<comment type="caution">
    <text evidence="1">The sequence shown here is derived from an EMBL/GenBank/DDBJ whole genome shotgun (WGS) entry which is preliminary data.</text>
</comment>
<evidence type="ECO:0000313" key="1">
    <source>
        <dbReference type="EMBL" id="MEY8041632.1"/>
    </source>
</evidence>
<dbReference type="Pfam" id="PF14042">
    <property type="entry name" value="DUF4247"/>
    <property type="match status" value="1"/>
</dbReference>
<protein>
    <submittedName>
        <fullName evidence="1">DUF4247 domain-containing protein</fullName>
    </submittedName>
</protein>
<proteinExistence type="predicted"/>
<sequence length="146" mass="15833">MKGKLWFVLAAIAAVLALIIAIVAIVSTGTGPRSHIAATYTRAAHLDHPGDDDNAAYTSRKLPSAVADDLTRRWEPQARSVDTTGIYLRYPDDAVIIHPHPGGSLIHVMEVERAYRHYHGHVSSAWGWYGYSRSEGFRGGGPGSGK</sequence>
<dbReference type="InterPro" id="IPR025341">
    <property type="entry name" value="DUF4247"/>
</dbReference>
<gene>
    <name evidence="1" type="ORF">AB8O55_19670</name>
</gene>
<dbReference type="Proteomes" id="UP001564626">
    <property type="component" value="Unassembled WGS sequence"/>
</dbReference>
<accession>A0ABV4CNV3</accession>
<reference evidence="1 2" key="1">
    <citation type="submission" date="2024-08" db="EMBL/GenBank/DDBJ databases">
        <title>Genome mining of Saccharopolyspora cebuensis PGLac3 from Nigerian medicinal plant.</title>
        <authorList>
            <person name="Ezeobiora C.E."/>
            <person name="Igbokwe N.H."/>
            <person name="Amin D.H."/>
            <person name="Mendie U.E."/>
        </authorList>
    </citation>
    <scope>NUCLEOTIDE SEQUENCE [LARGE SCALE GENOMIC DNA]</scope>
    <source>
        <strain evidence="1 2">PGLac3</strain>
    </source>
</reference>